<evidence type="ECO:0000259" key="1">
    <source>
        <dbReference type="Pfam" id="PF18480"/>
    </source>
</evidence>
<dbReference type="Proteomes" id="UP000434044">
    <property type="component" value="Unassembled WGS sequence"/>
</dbReference>
<evidence type="ECO:0000313" key="3">
    <source>
        <dbReference type="Proteomes" id="UP000434044"/>
    </source>
</evidence>
<accession>A0A6N8EI04</accession>
<feature type="domain" description="DUF5615" evidence="1">
    <location>
        <begin position="3"/>
        <end position="104"/>
    </location>
</feature>
<dbReference type="InterPro" id="IPR041049">
    <property type="entry name" value="DUF5615"/>
</dbReference>
<gene>
    <name evidence="2" type="ORF">GJ668_13695</name>
</gene>
<dbReference type="AlphaFoldDB" id="A0A6N8EI04"/>
<dbReference type="Pfam" id="PF18480">
    <property type="entry name" value="DUF5615"/>
    <property type="match status" value="1"/>
</dbReference>
<dbReference type="EMBL" id="WNKT01000032">
    <property type="protein sequence ID" value="MTW22137.1"/>
    <property type="molecule type" value="Genomic_DNA"/>
</dbReference>
<sequence>MARFLIDVNLPYRFSLWSGNDCIHMRDLGETWTDSQIWSYARRHAMTIVSKDTDFSDRAMISTPPPRVIHIRFGNMRMREFHALITRLWPSIIVLSETNRLVQVFQDRIEAVE</sequence>
<organism evidence="2 3">
    <name type="scientific">Allochromatium palmeri</name>
    <dbReference type="NCBI Taxonomy" id="231048"/>
    <lineage>
        <taxon>Bacteria</taxon>
        <taxon>Pseudomonadati</taxon>
        <taxon>Pseudomonadota</taxon>
        <taxon>Gammaproteobacteria</taxon>
        <taxon>Chromatiales</taxon>
        <taxon>Chromatiaceae</taxon>
        <taxon>Allochromatium</taxon>
    </lineage>
</organism>
<comment type="caution">
    <text evidence="2">The sequence shown here is derived from an EMBL/GenBank/DDBJ whole genome shotgun (WGS) entry which is preliminary data.</text>
</comment>
<dbReference type="RefSeq" id="WP_155450708.1">
    <property type="nucleotide sequence ID" value="NZ_WNKT01000032.1"/>
</dbReference>
<evidence type="ECO:0000313" key="2">
    <source>
        <dbReference type="EMBL" id="MTW22137.1"/>
    </source>
</evidence>
<proteinExistence type="predicted"/>
<dbReference type="OrthoDB" id="334367at2"/>
<name>A0A6N8EI04_9GAMM</name>
<reference evidence="2 3" key="1">
    <citation type="submission" date="2019-11" db="EMBL/GenBank/DDBJ databases">
        <title>Whole-genome sequence of the anaerobic purple sulfur bacterium Allochromatium palmeri DSM 15591.</title>
        <authorList>
            <person name="Kyndt J.A."/>
            <person name="Meyer T.E."/>
        </authorList>
    </citation>
    <scope>NUCLEOTIDE SEQUENCE [LARGE SCALE GENOMIC DNA]</scope>
    <source>
        <strain evidence="2 3">DSM 15591</strain>
    </source>
</reference>
<keyword evidence="3" id="KW-1185">Reference proteome</keyword>
<protein>
    <recommendedName>
        <fullName evidence="1">DUF5615 domain-containing protein</fullName>
    </recommendedName>
</protein>